<accession>A0A6C0I7P2</accession>
<dbReference type="InterPro" id="IPR043872">
    <property type="entry name" value="DUF5832"/>
</dbReference>
<name>A0A6C0I7P2_9ZZZZ</name>
<dbReference type="EMBL" id="MN740115">
    <property type="protein sequence ID" value="QHT88387.1"/>
    <property type="molecule type" value="Genomic_DNA"/>
</dbReference>
<organism evidence="1">
    <name type="scientific">viral metagenome</name>
    <dbReference type="NCBI Taxonomy" id="1070528"/>
    <lineage>
        <taxon>unclassified sequences</taxon>
        <taxon>metagenomes</taxon>
        <taxon>organismal metagenomes</taxon>
    </lineage>
</organism>
<dbReference type="AlphaFoldDB" id="A0A6C0I7P2"/>
<reference evidence="1" key="1">
    <citation type="journal article" date="2020" name="Nature">
        <title>Giant virus diversity and host interactions through global metagenomics.</title>
        <authorList>
            <person name="Schulz F."/>
            <person name="Roux S."/>
            <person name="Paez-Espino D."/>
            <person name="Jungbluth S."/>
            <person name="Walsh D.A."/>
            <person name="Denef V.J."/>
            <person name="McMahon K.D."/>
            <person name="Konstantinidis K.T."/>
            <person name="Eloe-Fadrosh E.A."/>
            <person name="Kyrpides N.C."/>
            <person name="Woyke T."/>
        </authorList>
    </citation>
    <scope>NUCLEOTIDE SEQUENCE</scope>
    <source>
        <strain evidence="1">GVMAG-M-3300023184-50</strain>
    </source>
</reference>
<dbReference type="Pfam" id="PF19150">
    <property type="entry name" value="DUF5832"/>
    <property type="match status" value="1"/>
</dbReference>
<evidence type="ECO:0000313" key="1">
    <source>
        <dbReference type="EMBL" id="QHT88387.1"/>
    </source>
</evidence>
<protein>
    <submittedName>
        <fullName evidence="1">Uncharacterized protein</fullName>
    </submittedName>
</protein>
<proteinExistence type="predicted"/>
<sequence>MSTPITLPSREDDGTLIDYLDEDPELPNQRYVIVSFMSPEKVVKRKEQYFFEKFIEWMDYDWKVEGLDHFAAYISKKYEVPIDSIMADMKEFKKTHHSEIRKTDVPEKYSVFLLKHEKELQEAFDKSVNFNCNIRGVKVRRAFPSYEESQLWCKVLQRKYPKDNIVIGKMGCWLPWDPSEHLMDNVEYANSQLNEIMRKYKENESNRELFFAEEREQSMKAQKEENAKRKAALAAASVMTAPAVHPAEGALRDA</sequence>